<comment type="caution">
    <text evidence="2">The sequence shown here is derived from an EMBL/GenBank/DDBJ whole genome shotgun (WGS) entry which is preliminary data.</text>
</comment>
<evidence type="ECO:0000313" key="2">
    <source>
        <dbReference type="EMBL" id="PON39643.1"/>
    </source>
</evidence>
<reference evidence="3" key="1">
    <citation type="submission" date="2016-06" db="EMBL/GenBank/DDBJ databases">
        <title>Parallel loss of symbiosis genes in relatives of nitrogen-fixing non-legume Parasponia.</title>
        <authorList>
            <person name="Van Velzen R."/>
            <person name="Holmer R."/>
            <person name="Bu F."/>
            <person name="Rutten L."/>
            <person name="Van Zeijl A."/>
            <person name="Liu W."/>
            <person name="Santuari L."/>
            <person name="Cao Q."/>
            <person name="Sharma T."/>
            <person name="Shen D."/>
            <person name="Roswanjaya Y."/>
            <person name="Wardhani T."/>
            <person name="Kalhor M.S."/>
            <person name="Jansen J."/>
            <person name="Van den Hoogen J."/>
            <person name="Gungor B."/>
            <person name="Hartog M."/>
            <person name="Hontelez J."/>
            <person name="Verver J."/>
            <person name="Yang W.-C."/>
            <person name="Schijlen E."/>
            <person name="Repin R."/>
            <person name="Schilthuizen M."/>
            <person name="Schranz E."/>
            <person name="Heidstra R."/>
            <person name="Miyata K."/>
            <person name="Fedorova E."/>
            <person name="Kohlen W."/>
            <person name="Bisseling T."/>
            <person name="Smit S."/>
            <person name="Geurts R."/>
        </authorList>
    </citation>
    <scope>NUCLEOTIDE SEQUENCE [LARGE SCALE GENOMIC DNA]</scope>
    <source>
        <strain evidence="3">cv. WU1-14</strain>
    </source>
</reference>
<feature type="region of interest" description="Disordered" evidence="1">
    <location>
        <begin position="82"/>
        <end position="106"/>
    </location>
</feature>
<evidence type="ECO:0000256" key="1">
    <source>
        <dbReference type="SAM" id="MobiDB-lite"/>
    </source>
</evidence>
<name>A0A2P5ASX9_PARAD</name>
<organism evidence="2 3">
    <name type="scientific">Parasponia andersonii</name>
    <name type="common">Sponia andersonii</name>
    <dbReference type="NCBI Taxonomy" id="3476"/>
    <lineage>
        <taxon>Eukaryota</taxon>
        <taxon>Viridiplantae</taxon>
        <taxon>Streptophyta</taxon>
        <taxon>Embryophyta</taxon>
        <taxon>Tracheophyta</taxon>
        <taxon>Spermatophyta</taxon>
        <taxon>Magnoliopsida</taxon>
        <taxon>eudicotyledons</taxon>
        <taxon>Gunneridae</taxon>
        <taxon>Pentapetalae</taxon>
        <taxon>rosids</taxon>
        <taxon>fabids</taxon>
        <taxon>Rosales</taxon>
        <taxon>Cannabaceae</taxon>
        <taxon>Parasponia</taxon>
    </lineage>
</organism>
<gene>
    <name evidence="2" type="ORF">PanWU01x14_303430</name>
</gene>
<proteinExistence type="predicted"/>
<sequence>MVGYQVTASSQLAGPYDLVAPTSHELEEAVRLVAEECVRLRSEETAAPKRVKGSDAGLSADLLPVKRSTAVHKARSKVSAGQRLVVSSEDEAPAVPSSGASGPPTRETIAIKVIYGKGAPSSLPRESTALTSSTPNSGSKMSTGSDAACPCGGITELNRGALRLKSRLSSPPLVPIKWRHEADSSKEKEGPVGKKGRAPFSSDSDDNRATLTLMRRRRSTCGSPSGRIGQDKTEKSHSGKCPKRVANETADIAAVAMVFFAEDVLPPVVAESTLSDAQFSTVPTTATSGALKRATGACPIRGEDVFAVGMVESHSSDADNA</sequence>
<feature type="compositionally biased region" description="Polar residues" evidence="1">
    <location>
        <begin position="124"/>
        <end position="145"/>
    </location>
</feature>
<accession>A0A2P5ASX9</accession>
<dbReference type="EMBL" id="JXTB01000459">
    <property type="protein sequence ID" value="PON39643.1"/>
    <property type="molecule type" value="Genomic_DNA"/>
</dbReference>
<dbReference type="Proteomes" id="UP000237105">
    <property type="component" value="Unassembled WGS sequence"/>
</dbReference>
<feature type="region of interest" description="Disordered" evidence="1">
    <location>
        <begin position="175"/>
        <end position="242"/>
    </location>
</feature>
<feature type="compositionally biased region" description="Low complexity" evidence="1">
    <location>
        <begin position="93"/>
        <end position="104"/>
    </location>
</feature>
<protein>
    <submittedName>
        <fullName evidence="2">Uncharacterized protein</fullName>
    </submittedName>
</protein>
<evidence type="ECO:0000313" key="3">
    <source>
        <dbReference type="Proteomes" id="UP000237105"/>
    </source>
</evidence>
<feature type="region of interest" description="Disordered" evidence="1">
    <location>
        <begin position="121"/>
        <end position="149"/>
    </location>
</feature>
<keyword evidence="3" id="KW-1185">Reference proteome</keyword>
<dbReference type="AlphaFoldDB" id="A0A2P5ASX9"/>
<feature type="compositionally biased region" description="Basic and acidic residues" evidence="1">
    <location>
        <begin position="178"/>
        <end position="192"/>
    </location>
</feature>